<keyword evidence="1" id="KW-0472">Membrane</keyword>
<protein>
    <submittedName>
        <fullName evidence="2">Mercuric ion transport protein</fullName>
    </submittedName>
</protein>
<keyword evidence="1" id="KW-1133">Transmembrane helix</keyword>
<reference evidence="3" key="1">
    <citation type="submission" date="2016-10" db="EMBL/GenBank/DDBJ databases">
        <authorList>
            <person name="Varghese N."/>
            <person name="Submissions S."/>
        </authorList>
    </citation>
    <scope>NUCLEOTIDE SEQUENCE [LARGE SCALE GENOMIC DNA]</scope>
    <source>
        <strain evidence="3">Nm69</strain>
    </source>
</reference>
<accession>A0A1I4FMR0</accession>
<dbReference type="GO" id="GO:0016020">
    <property type="term" value="C:membrane"/>
    <property type="evidence" value="ECO:0007669"/>
    <property type="project" value="InterPro"/>
</dbReference>
<dbReference type="Pfam" id="PF11431">
    <property type="entry name" value="Transport_MerF"/>
    <property type="match status" value="1"/>
</dbReference>
<dbReference type="InterPro" id="IPR021091">
    <property type="entry name" value="Mercury_ion_transport_MerF"/>
</dbReference>
<evidence type="ECO:0000256" key="1">
    <source>
        <dbReference type="SAM" id="Phobius"/>
    </source>
</evidence>
<keyword evidence="1" id="KW-0812">Transmembrane</keyword>
<feature type="transmembrane region" description="Helical" evidence="1">
    <location>
        <begin position="47"/>
        <end position="65"/>
    </location>
</feature>
<dbReference type="EMBL" id="FOSP01000038">
    <property type="protein sequence ID" value="SFL17831.1"/>
    <property type="molecule type" value="Genomic_DNA"/>
</dbReference>
<evidence type="ECO:0000313" key="3">
    <source>
        <dbReference type="Proteomes" id="UP000199533"/>
    </source>
</evidence>
<feature type="transmembrane region" description="Helical" evidence="1">
    <location>
        <begin position="12"/>
        <end position="41"/>
    </location>
</feature>
<dbReference type="NCBIfam" id="NF033565">
    <property type="entry name" value="trans_MerF"/>
    <property type="match status" value="1"/>
</dbReference>
<dbReference type="Proteomes" id="UP000199533">
    <property type="component" value="Unassembled WGS sequence"/>
</dbReference>
<proteinExistence type="predicted"/>
<name>A0A1I4FMR0_9PROT</name>
<gene>
    <name evidence="2" type="ORF">SAMN05216302_103823</name>
</gene>
<dbReference type="AlphaFoldDB" id="A0A1I4FMR0"/>
<evidence type="ECO:0000313" key="2">
    <source>
        <dbReference type="EMBL" id="SFL17831.1"/>
    </source>
</evidence>
<organism evidence="2 3">
    <name type="scientific">Nitrosomonas aestuarii</name>
    <dbReference type="NCBI Taxonomy" id="52441"/>
    <lineage>
        <taxon>Bacteria</taxon>
        <taxon>Pseudomonadati</taxon>
        <taxon>Pseudomonadota</taxon>
        <taxon>Betaproteobacteria</taxon>
        <taxon>Nitrosomonadales</taxon>
        <taxon>Nitrosomonadaceae</taxon>
        <taxon>Nitrosomonas</taxon>
    </lineage>
</organism>
<dbReference type="Gene3D" id="1.10.287.910">
    <property type="entry name" value="bacterial mercury transporter, merf"/>
    <property type="match status" value="1"/>
</dbReference>
<keyword evidence="3" id="KW-1185">Reference proteome</keyword>
<dbReference type="STRING" id="52441.SAMN05216302_103823"/>
<sequence length="87" mass="9575">MPMDKNRRLLRIGVIGTLIVALCCFTPLLVILLAAVGLSAFTGYLDVVLFPALGFFIGLTGYAFYRKKSQRNPVCCKPDLHDGEIND</sequence>